<dbReference type="Gene3D" id="3.40.640.10">
    <property type="entry name" value="Type I PLP-dependent aspartate aminotransferase-like (Major domain)"/>
    <property type="match status" value="1"/>
</dbReference>
<dbReference type="CDD" id="cd00609">
    <property type="entry name" value="AAT_like"/>
    <property type="match status" value="1"/>
</dbReference>
<dbReference type="Pfam" id="PF00155">
    <property type="entry name" value="Aminotran_1_2"/>
    <property type="match status" value="1"/>
</dbReference>
<evidence type="ECO:0000256" key="5">
    <source>
        <dbReference type="ARBA" id="ARBA00022898"/>
    </source>
</evidence>
<dbReference type="InterPro" id="IPR004839">
    <property type="entry name" value="Aminotransferase_I/II_large"/>
</dbReference>
<dbReference type="Gene3D" id="3.90.1150.10">
    <property type="entry name" value="Aspartate Aminotransferase, domain 1"/>
    <property type="match status" value="1"/>
</dbReference>
<dbReference type="EMBL" id="CP014334">
    <property type="protein sequence ID" value="AMW32769.1"/>
    <property type="molecule type" value="Genomic_DNA"/>
</dbReference>
<evidence type="ECO:0000256" key="4">
    <source>
        <dbReference type="ARBA" id="ARBA00022679"/>
    </source>
</evidence>
<keyword evidence="5" id="KW-0663">Pyridoxal phosphate</keyword>
<keyword evidence="3 7" id="KW-0032">Aminotransferase</keyword>
<evidence type="ECO:0000313" key="8">
    <source>
        <dbReference type="Proteomes" id="UP000093740"/>
    </source>
</evidence>
<dbReference type="InterPro" id="IPR015424">
    <property type="entry name" value="PyrdxlP-dep_Trfase"/>
</dbReference>
<dbReference type="InterPro" id="IPR015422">
    <property type="entry name" value="PyrdxlP-dep_Trfase_small"/>
</dbReference>
<dbReference type="FunFam" id="3.40.640.10:FF:000033">
    <property type="entry name" value="Aspartate aminotransferase"/>
    <property type="match status" value="1"/>
</dbReference>
<dbReference type="GO" id="GO:0030170">
    <property type="term" value="F:pyridoxal phosphate binding"/>
    <property type="evidence" value="ECO:0007669"/>
    <property type="project" value="InterPro"/>
</dbReference>
<evidence type="ECO:0000256" key="1">
    <source>
        <dbReference type="ARBA" id="ARBA00001933"/>
    </source>
</evidence>
<name>A0AAI8CKT6_FERIS</name>
<evidence type="ECO:0000256" key="3">
    <source>
        <dbReference type="ARBA" id="ARBA00022576"/>
    </source>
</evidence>
<dbReference type="PANTHER" id="PTHR46383:SF1">
    <property type="entry name" value="ASPARTATE AMINOTRANSFERASE"/>
    <property type="match status" value="1"/>
</dbReference>
<feature type="domain" description="Aminotransferase class I/classII large" evidence="6">
    <location>
        <begin position="27"/>
        <end position="368"/>
    </location>
</feature>
<sequence length="376" mass="42188">MHPTESIAPSKTLEIDALAKKLLSEGKDVINFTVGEPDFPTPSNIAEKAIEAIRKGYTKYVDSNGIPQLREAISKYLAEKKKVFYTPDDIVVSNGGKQALFNAFSAILDEGDEVLMFAPLWVSYIPQVLLARGKPVVVKTKFENNFVPTKDEILNNITDRTKVILVNSPNNPTGGIYDRETLETIAKIANERNVFVVSDEVYDDLVYDGTHISMYGLVKDELLIYVNAFSKSHAMTGWRVGYTATKNKEIKKRISKIQSHVSSNINTPAQYAAIEACNTDNKPMIEEFKKRREFIMNKAKEYGLEFIEPKGAFYLFFKVSGNDEEFCKQLLSEKLVATVPGSAFEMPGFVRISFATSIEKIEEGMKRLGEFIRSGN</sequence>
<proteinExistence type="inferred from homology"/>
<dbReference type="PANTHER" id="PTHR46383">
    <property type="entry name" value="ASPARTATE AMINOTRANSFERASE"/>
    <property type="match status" value="1"/>
</dbReference>
<dbReference type="RefSeq" id="WP_033191801.1">
    <property type="nucleotide sequence ID" value="NZ_CP014334.2"/>
</dbReference>
<evidence type="ECO:0000259" key="6">
    <source>
        <dbReference type="Pfam" id="PF00155"/>
    </source>
</evidence>
<gene>
    <name evidence="7" type="ORF">NA23_05425</name>
</gene>
<dbReference type="SUPFAM" id="SSF53383">
    <property type="entry name" value="PLP-dependent transferases"/>
    <property type="match status" value="1"/>
</dbReference>
<evidence type="ECO:0000313" key="7">
    <source>
        <dbReference type="EMBL" id="AMW32769.1"/>
    </source>
</evidence>
<dbReference type="KEGG" id="fia:NA23_05425"/>
<dbReference type="GO" id="GO:0006520">
    <property type="term" value="P:amino acid metabolic process"/>
    <property type="evidence" value="ECO:0007669"/>
    <property type="project" value="InterPro"/>
</dbReference>
<protein>
    <submittedName>
        <fullName evidence="7">Pyridoxal phosphate-dependent aminotransferase</fullName>
    </submittedName>
</protein>
<keyword evidence="8" id="KW-1185">Reference proteome</keyword>
<dbReference type="InterPro" id="IPR050596">
    <property type="entry name" value="AspAT/PAT-like"/>
</dbReference>
<accession>A0AAI8CKT6</accession>
<keyword evidence="4" id="KW-0808">Transferase</keyword>
<dbReference type="InterPro" id="IPR015421">
    <property type="entry name" value="PyrdxlP-dep_Trfase_major"/>
</dbReference>
<comment type="similarity">
    <text evidence="2">Belongs to the class-I pyridoxal-phosphate-dependent aminotransferase family.</text>
</comment>
<dbReference type="Proteomes" id="UP000093740">
    <property type="component" value="Chromosome"/>
</dbReference>
<dbReference type="AlphaFoldDB" id="A0AAI8CKT6"/>
<dbReference type="GO" id="GO:0008483">
    <property type="term" value="F:transaminase activity"/>
    <property type="evidence" value="ECO:0007669"/>
    <property type="project" value="UniProtKB-KW"/>
</dbReference>
<dbReference type="NCBIfam" id="NF041091">
    <property type="entry name" value="asp_aminotase_Arch"/>
    <property type="match status" value="1"/>
</dbReference>
<organism evidence="7 8">
    <name type="scientific">Fervidobacterium islandicum</name>
    <dbReference type="NCBI Taxonomy" id="2423"/>
    <lineage>
        <taxon>Bacteria</taxon>
        <taxon>Thermotogati</taxon>
        <taxon>Thermotogota</taxon>
        <taxon>Thermotogae</taxon>
        <taxon>Thermotogales</taxon>
        <taxon>Fervidobacteriaceae</taxon>
        <taxon>Fervidobacterium</taxon>
    </lineage>
</organism>
<reference evidence="7 8" key="1">
    <citation type="journal article" date="2015" name="Stand. Genomic Sci.">
        <title>Genome sequence of a native-feather degrading extremely thermophilic Eubacterium, Fervidobacterium islandicum AW-1.</title>
        <authorList>
            <person name="Lee Y.J."/>
            <person name="Jeong H."/>
            <person name="Park G.S."/>
            <person name="Kwak Y."/>
            <person name="Lee S.J."/>
            <person name="Lee S.J."/>
            <person name="Park M.K."/>
            <person name="Kim J.Y."/>
            <person name="Kang H.K."/>
            <person name="Shin J.H."/>
            <person name="Lee D.W."/>
        </authorList>
    </citation>
    <scope>NUCLEOTIDE SEQUENCE [LARGE SCALE GENOMIC DNA]</scope>
    <source>
        <strain evidence="7 8">AW-1</strain>
    </source>
</reference>
<evidence type="ECO:0000256" key="2">
    <source>
        <dbReference type="ARBA" id="ARBA00007441"/>
    </source>
</evidence>
<comment type="cofactor">
    <cofactor evidence="1">
        <name>pyridoxal 5'-phosphate</name>
        <dbReference type="ChEBI" id="CHEBI:597326"/>
    </cofactor>
</comment>